<sequence length="171" mass="19741">MIVDILERRTSGHAGQWYDDKDHGVQDYAAAVVNCAENRAGSEEARHASEARAREFYRRQAELDREAAIELLVQARIKDALSEQVRNWRQAEDIRVYCDRLEQRNTAQASDSADSTREWIAWARHHADAIDPLLQNPLPAMPTIKWSDEDLEPYKPERPILFGSGYLRHPF</sequence>
<protein>
    <submittedName>
        <fullName evidence="1">Uncharacterized protein</fullName>
    </submittedName>
</protein>
<evidence type="ECO:0000313" key="2">
    <source>
        <dbReference type="Proteomes" id="UP000249304"/>
    </source>
</evidence>
<keyword evidence="2" id="KW-1185">Reference proteome</keyword>
<proteinExistence type="predicted"/>
<comment type="caution">
    <text evidence="1">The sequence shown here is derived from an EMBL/GenBank/DDBJ whole genome shotgun (WGS) entry which is preliminary data.</text>
</comment>
<organism evidence="1 2">
    <name type="scientific">Nonomuraea aridisoli</name>
    <dbReference type="NCBI Taxonomy" id="2070368"/>
    <lineage>
        <taxon>Bacteria</taxon>
        <taxon>Bacillati</taxon>
        <taxon>Actinomycetota</taxon>
        <taxon>Actinomycetes</taxon>
        <taxon>Streptosporangiales</taxon>
        <taxon>Streptosporangiaceae</taxon>
        <taxon>Nonomuraea</taxon>
    </lineage>
</organism>
<name>A0A2W2ED51_9ACTN</name>
<evidence type="ECO:0000313" key="1">
    <source>
        <dbReference type="EMBL" id="PZG22102.1"/>
    </source>
</evidence>
<dbReference type="AlphaFoldDB" id="A0A2W2ED51"/>
<dbReference type="Proteomes" id="UP000249304">
    <property type="component" value="Unassembled WGS sequence"/>
</dbReference>
<dbReference type="EMBL" id="POUD01000011">
    <property type="protein sequence ID" value="PZG22102.1"/>
    <property type="molecule type" value="Genomic_DNA"/>
</dbReference>
<accession>A0A2W2ED51</accession>
<gene>
    <name evidence="1" type="ORF">C1J01_04865</name>
</gene>
<reference evidence="1 2" key="1">
    <citation type="submission" date="2018-01" db="EMBL/GenBank/DDBJ databases">
        <title>Draft genome sequence of Nonomuraea sp. KC333.</title>
        <authorList>
            <person name="Sahin N."/>
            <person name="Saygin H."/>
            <person name="Ay H."/>
        </authorList>
    </citation>
    <scope>NUCLEOTIDE SEQUENCE [LARGE SCALE GENOMIC DNA]</scope>
    <source>
        <strain evidence="1 2">KC333</strain>
    </source>
</reference>